<dbReference type="AlphaFoldDB" id="A0A059KR20"/>
<dbReference type="STRING" id="34103.SAMN05421778_11472"/>
<dbReference type="InterPro" id="IPR008866">
    <property type="entry name" value="Phage_lambda_GpA-like"/>
</dbReference>
<dbReference type="HAMAP" id="MF_04144">
    <property type="entry name" value="TERL_LAMBDA"/>
    <property type="match status" value="1"/>
</dbReference>
<dbReference type="PANTHER" id="PTHR34413:SF2">
    <property type="entry name" value="PROPHAGE TAIL FIBER ASSEMBLY PROTEIN HOMOLOG TFAE-RELATED"/>
    <property type="match status" value="1"/>
</dbReference>
<dbReference type="EMBL" id="AZRA01000010">
    <property type="protein sequence ID" value="KDB53932.1"/>
    <property type="molecule type" value="Genomic_DNA"/>
</dbReference>
<organism evidence="3 4">
    <name type="scientific">Sphaerotilus natans subsp. natans DSM 6575</name>
    <dbReference type="NCBI Taxonomy" id="1286631"/>
    <lineage>
        <taxon>Bacteria</taxon>
        <taxon>Pseudomonadati</taxon>
        <taxon>Pseudomonadota</taxon>
        <taxon>Betaproteobacteria</taxon>
        <taxon>Burkholderiales</taxon>
        <taxon>Sphaerotilaceae</taxon>
        <taxon>Sphaerotilus</taxon>
    </lineage>
</organism>
<dbReference type="Proteomes" id="UP000026714">
    <property type="component" value="Unassembled WGS sequence"/>
</dbReference>
<name>A0A059KR20_9BURK</name>
<dbReference type="Pfam" id="PF05876">
    <property type="entry name" value="GpA_ATPase"/>
    <property type="match status" value="1"/>
</dbReference>
<accession>A0A059KR20</accession>
<feature type="domain" description="Terminase large subunit GpA endonuclease" evidence="2">
    <location>
        <begin position="328"/>
        <end position="625"/>
    </location>
</feature>
<comment type="caution">
    <text evidence="3">The sequence shown here is derived from an EMBL/GenBank/DDBJ whole genome shotgun (WGS) entry which is preliminary data.</text>
</comment>
<evidence type="ECO:0000313" key="3">
    <source>
        <dbReference type="EMBL" id="KDB53932.1"/>
    </source>
</evidence>
<dbReference type="PANTHER" id="PTHR34413">
    <property type="entry name" value="PROPHAGE TAIL FIBER ASSEMBLY PROTEIN HOMOLOG TFAE-RELATED-RELATED"/>
    <property type="match status" value="1"/>
</dbReference>
<dbReference type="GO" id="GO:0016887">
    <property type="term" value="F:ATP hydrolysis activity"/>
    <property type="evidence" value="ECO:0007669"/>
    <property type="project" value="InterPro"/>
</dbReference>
<reference evidence="3 4" key="1">
    <citation type="journal article" date="2014" name="FEMS Microbiol. Ecol.">
        <title>Sphaerotilus natans encrusted with nanoball-shaped Fe(III) oxide minerals formed by nitrate-reducing mixotrophic Fe(II) oxidation.</title>
        <authorList>
            <person name="Park S."/>
            <person name="Kim D.H."/>
            <person name="Lee J.H."/>
            <person name="Hur H.G."/>
        </authorList>
    </citation>
    <scope>NUCLEOTIDE SEQUENCE [LARGE SCALE GENOMIC DNA]</scope>
    <source>
        <strain evidence="3 4">DSM 6575</strain>
    </source>
</reference>
<evidence type="ECO:0000313" key="4">
    <source>
        <dbReference type="Proteomes" id="UP000026714"/>
    </source>
</evidence>
<evidence type="ECO:0000259" key="2">
    <source>
        <dbReference type="Pfam" id="PF20454"/>
    </source>
</evidence>
<protein>
    <submittedName>
        <fullName evidence="3">Terminase GpA</fullName>
    </submittedName>
</protein>
<dbReference type="InterPro" id="IPR046454">
    <property type="entry name" value="GpA_endonuclease"/>
</dbReference>
<sequence>MTRNISPETRAAIQRLLRKRAELAGAIDRMTLSAWAEEHFELDADSSHKVGAWVCWSFQVGLMDWMSDDRVERVNIKKSKRVGYTKILTALICYYVEHLRRKVALWQPTDDDRDSYVRTELEPVLDLVDAVSASRRKGGALDTLKLKQFIGAVLHLLGGKAARAYRRITVALAILDEWSAFDQSIEGQGDPGSLAFGRLEGAPFPKFVGGSTPGTRGACHVTLACEQSHVDMRYHIVCPHCGVEHPLLTGIAPDGTRTKAGLQWQPGKPETVVHICPHCLEPITQSQYLVGGEPMQGTWVCIRTGIRYLGAGRWTDAAGDEIRPPRIVGAQIWSAYSPQRTWSSIAEDHERAASAAEAGDNSLMITLVNETYGEAWEVIGQRRDEHALERQANKHRLSIVPVGALVLTAGIDVQQDRIEIGVWGWARGLESWVIDHHIIEGNPSVDEDLWTNAALYLQRRYRQAWHGGTLGIESISIDSGYATHAVYNFVRQHAGILNIRAIKGDDDVKMPVKGPAKAVEVNWRGQRWPNGVKLWHIGTQAAEDLLHGQLGVEKPGPGYLHYAEGLPTEWYAQLTGKTRVPVRSNRGVVDRWIRMRKRVEVRDCRRYAHHAAECMGLSGYTAEHWRQLEERVQPPQDLFSEPIVIAVEDDASLIPTAAPVVPAAPAVPMPARLNPGRAAGRIQPRPFGG</sequence>
<dbReference type="RefSeq" id="WP_051631478.1">
    <property type="nucleotide sequence ID" value="NZ_AZRA01000010.1"/>
</dbReference>
<keyword evidence="4" id="KW-1185">Reference proteome</keyword>
<feature type="domain" description="Phage terminase large subunit GpA ATPase" evidence="1">
    <location>
        <begin position="47"/>
        <end position="299"/>
    </location>
</feature>
<dbReference type="GO" id="GO:0005524">
    <property type="term" value="F:ATP binding"/>
    <property type="evidence" value="ECO:0007669"/>
    <property type="project" value="InterPro"/>
</dbReference>
<proteinExistence type="inferred from homology"/>
<dbReference type="eggNOG" id="COG5525">
    <property type="taxonomic scope" value="Bacteria"/>
</dbReference>
<dbReference type="InterPro" id="IPR046453">
    <property type="entry name" value="GpA_ATPase"/>
</dbReference>
<gene>
    <name evidence="3" type="ORF">X805_04860</name>
</gene>
<dbReference type="GO" id="GO:0004519">
    <property type="term" value="F:endonuclease activity"/>
    <property type="evidence" value="ECO:0007669"/>
    <property type="project" value="InterPro"/>
</dbReference>
<dbReference type="InterPro" id="IPR051220">
    <property type="entry name" value="TFA_Chaperone"/>
</dbReference>
<dbReference type="Pfam" id="PF20454">
    <property type="entry name" value="GpA_nuclease"/>
    <property type="match status" value="1"/>
</dbReference>
<evidence type="ECO:0000259" key="1">
    <source>
        <dbReference type="Pfam" id="PF05876"/>
    </source>
</evidence>
<dbReference type="PATRIC" id="fig|1286631.3.peg.478"/>